<dbReference type="EMBL" id="KQ434950">
    <property type="protein sequence ID" value="KZC12507.1"/>
    <property type="molecule type" value="Genomic_DNA"/>
</dbReference>
<gene>
    <name evidence="7" type="ORF">WN55_04269</name>
</gene>
<sequence length="487" mass="55553">MLVDLIVIDLQPFKIIEDKGFRTLINYLDPRYTIPCRKTLKKIVEDAYNEKRRMIQEELDAVSDVSITCDTWTSINVDNIISVTCHFINHDFQLKTYTLQTEKITGSHTGHALSQTLKNIFYQWNIHGKVKHVVTDNAANMLAAVRNLDESVCSVSCFAHTLNLVVKKSLAAVPDLVAIRQKCRRIVTYFKASCLAKDKLSEMQNALNAPKHKLILEIETRWNSTYEMFNRLIEQKQAITSALLFFHIPFDSLTTIEWEILIESLPILQPFYLLTMELSSETNVSISKINIAVKQLHTCLELHSDNSLSVQLKETMGKYFNTIETNSLYAMATILDPRFKVLGFLFSENAEKGKELIVNHILNMSVSEIVQTNNSTPVPSTLSLWTSFDNEVTEQNSISAYRFGPTNELENYLSDSYINRLSDPLQYWKNNITKYPNLAKLAKVILSCPATSVPCGRIFSKAGNIISCKRNRLKHTTLDKILLLNKK</sequence>
<evidence type="ECO:0000313" key="7">
    <source>
        <dbReference type="EMBL" id="KZC12507.1"/>
    </source>
</evidence>
<dbReference type="GO" id="GO:0008270">
    <property type="term" value="F:zinc ion binding"/>
    <property type="evidence" value="ECO:0007669"/>
    <property type="project" value="UniProtKB-KW"/>
</dbReference>
<dbReference type="STRING" id="178035.A0A154PL80"/>
<dbReference type="GO" id="GO:0005634">
    <property type="term" value="C:nucleus"/>
    <property type="evidence" value="ECO:0007669"/>
    <property type="project" value="UniProtKB-SubCell"/>
</dbReference>
<reference evidence="7 8" key="1">
    <citation type="submission" date="2015-07" db="EMBL/GenBank/DDBJ databases">
        <title>The genome of Dufourea novaeangliae.</title>
        <authorList>
            <person name="Pan H."/>
            <person name="Kapheim K."/>
        </authorList>
    </citation>
    <scope>NUCLEOTIDE SEQUENCE [LARGE SCALE GENOMIC DNA]</scope>
    <source>
        <strain evidence="7">0120121106</strain>
        <tissue evidence="7">Whole body</tissue>
    </source>
</reference>
<keyword evidence="5" id="KW-0539">Nucleus</keyword>
<dbReference type="InterPro" id="IPR012337">
    <property type="entry name" value="RNaseH-like_sf"/>
</dbReference>
<evidence type="ECO:0000256" key="4">
    <source>
        <dbReference type="ARBA" id="ARBA00022833"/>
    </source>
</evidence>
<dbReference type="Proteomes" id="UP000076502">
    <property type="component" value="Unassembled WGS sequence"/>
</dbReference>
<proteinExistence type="predicted"/>
<dbReference type="OrthoDB" id="1271298at2759"/>
<protein>
    <submittedName>
        <fullName evidence="7">Zinc finger BED domain-containing protein 4</fullName>
    </submittedName>
</protein>
<evidence type="ECO:0000256" key="3">
    <source>
        <dbReference type="ARBA" id="ARBA00022771"/>
    </source>
</evidence>
<accession>A0A154PL80</accession>
<dbReference type="SUPFAM" id="SSF140996">
    <property type="entry name" value="Hermes dimerisation domain"/>
    <property type="match status" value="1"/>
</dbReference>
<keyword evidence="8" id="KW-1185">Reference proteome</keyword>
<evidence type="ECO:0000256" key="5">
    <source>
        <dbReference type="ARBA" id="ARBA00023242"/>
    </source>
</evidence>
<keyword evidence="3" id="KW-0863">Zinc-finger</keyword>
<name>A0A154PL80_DUFNO</name>
<dbReference type="SUPFAM" id="SSF53098">
    <property type="entry name" value="Ribonuclease H-like"/>
    <property type="match status" value="1"/>
</dbReference>
<dbReference type="Pfam" id="PF05699">
    <property type="entry name" value="Dimer_Tnp_hAT"/>
    <property type="match status" value="1"/>
</dbReference>
<organism evidence="7 8">
    <name type="scientific">Dufourea novaeangliae</name>
    <name type="common">Sweat bee</name>
    <dbReference type="NCBI Taxonomy" id="178035"/>
    <lineage>
        <taxon>Eukaryota</taxon>
        <taxon>Metazoa</taxon>
        <taxon>Ecdysozoa</taxon>
        <taxon>Arthropoda</taxon>
        <taxon>Hexapoda</taxon>
        <taxon>Insecta</taxon>
        <taxon>Pterygota</taxon>
        <taxon>Neoptera</taxon>
        <taxon>Endopterygota</taxon>
        <taxon>Hymenoptera</taxon>
        <taxon>Apocrita</taxon>
        <taxon>Aculeata</taxon>
        <taxon>Apoidea</taxon>
        <taxon>Anthophila</taxon>
        <taxon>Halictidae</taxon>
        <taxon>Rophitinae</taxon>
        <taxon>Dufourea</taxon>
    </lineage>
</organism>
<keyword evidence="4" id="KW-0862">Zinc</keyword>
<evidence type="ECO:0000256" key="2">
    <source>
        <dbReference type="ARBA" id="ARBA00022723"/>
    </source>
</evidence>
<dbReference type="PANTHER" id="PTHR46481">
    <property type="entry name" value="ZINC FINGER BED DOMAIN-CONTAINING PROTEIN 4"/>
    <property type="match status" value="1"/>
</dbReference>
<dbReference type="InterPro" id="IPR052035">
    <property type="entry name" value="ZnF_BED_domain_contain"/>
</dbReference>
<evidence type="ECO:0000313" key="8">
    <source>
        <dbReference type="Proteomes" id="UP000076502"/>
    </source>
</evidence>
<dbReference type="AlphaFoldDB" id="A0A154PL80"/>
<evidence type="ECO:0000259" key="6">
    <source>
        <dbReference type="Pfam" id="PF05699"/>
    </source>
</evidence>
<dbReference type="InterPro" id="IPR008906">
    <property type="entry name" value="HATC_C_dom"/>
</dbReference>
<dbReference type="PANTHER" id="PTHR46481:SF10">
    <property type="entry name" value="ZINC FINGER BED DOMAIN-CONTAINING PROTEIN 39"/>
    <property type="match status" value="1"/>
</dbReference>
<comment type="subcellular location">
    <subcellularLocation>
        <location evidence="1">Nucleus</location>
    </subcellularLocation>
</comment>
<dbReference type="GO" id="GO:0046983">
    <property type="term" value="F:protein dimerization activity"/>
    <property type="evidence" value="ECO:0007669"/>
    <property type="project" value="InterPro"/>
</dbReference>
<evidence type="ECO:0000256" key="1">
    <source>
        <dbReference type="ARBA" id="ARBA00004123"/>
    </source>
</evidence>
<keyword evidence="2" id="KW-0479">Metal-binding</keyword>
<feature type="domain" description="HAT C-terminal dimerisation" evidence="6">
    <location>
        <begin position="408"/>
        <end position="486"/>
    </location>
</feature>